<dbReference type="InterPro" id="IPR003591">
    <property type="entry name" value="Leu-rich_rpt_typical-subtyp"/>
</dbReference>
<dbReference type="Pfam" id="PF00560">
    <property type="entry name" value="LRR_1"/>
    <property type="match status" value="2"/>
</dbReference>
<dbReference type="PANTHER" id="PTHR48054:SF82">
    <property type="entry name" value="LRR RECEPTOR-LIKE SERINE_THREONINE-PROTEIN KINASE FLS2"/>
    <property type="match status" value="1"/>
</dbReference>
<dbReference type="eggNOG" id="ENOG502QS1K">
    <property type="taxonomic scope" value="Eukaryota"/>
</dbReference>
<gene>
    <name evidence="8" type="ORF">SELMODRAFT_88811</name>
</gene>
<reference evidence="8 9" key="1">
    <citation type="journal article" date="2011" name="Science">
        <title>The Selaginella genome identifies genetic changes associated with the evolution of vascular plants.</title>
        <authorList>
            <person name="Banks J.A."/>
            <person name="Nishiyama T."/>
            <person name="Hasebe M."/>
            <person name="Bowman J.L."/>
            <person name="Gribskov M."/>
            <person name="dePamphilis C."/>
            <person name="Albert V.A."/>
            <person name="Aono N."/>
            <person name="Aoyama T."/>
            <person name="Ambrose B.A."/>
            <person name="Ashton N.W."/>
            <person name="Axtell M.J."/>
            <person name="Barker E."/>
            <person name="Barker M.S."/>
            <person name="Bennetzen J.L."/>
            <person name="Bonawitz N.D."/>
            <person name="Chapple C."/>
            <person name="Cheng C."/>
            <person name="Correa L.G."/>
            <person name="Dacre M."/>
            <person name="DeBarry J."/>
            <person name="Dreyer I."/>
            <person name="Elias M."/>
            <person name="Engstrom E.M."/>
            <person name="Estelle M."/>
            <person name="Feng L."/>
            <person name="Finet C."/>
            <person name="Floyd S.K."/>
            <person name="Frommer W.B."/>
            <person name="Fujita T."/>
            <person name="Gramzow L."/>
            <person name="Gutensohn M."/>
            <person name="Harholt J."/>
            <person name="Hattori M."/>
            <person name="Heyl A."/>
            <person name="Hirai T."/>
            <person name="Hiwatashi Y."/>
            <person name="Ishikawa M."/>
            <person name="Iwata M."/>
            <person name="Karol K.G."/>
            <person name="Koehler B."/>
            <person name="Kolukisaoglu U."/>
            <person name="Kubo M."/>
            <person name="Kurata T."/>
            <person name="Lalonde S."/>
            <person name="Li K."/>
            <person name="Li Y."/>
            <person name="Litt A."/>
            <person name="Lyons E."/>
            <person name="Manning G."/>
            <person name="Maruyama T."/>
            <person name="Michael T.P."/>
            <person name="Mikami K."/>
            <person name="Miyazaki S."/>
            <person name="Morinaga S."/>
            <person name="Murata T."/>
            <person name="Mueller-Roeber B."/>
            <person name="Nelson D.R."/>
            <person name="Obara M."/>
            <person name="Oguri Y."/>
            <person name="Olmstead R.G."/>
            <person name="Onodera N."/>
            <person name="Petersen B.L."/>
            <person name="Pils B."/>
            <person name="Prigge M."/>
            <person name="Rensing S.A."/>
            <person name="Riano-Pachon D.M."/>
            <person name="Roberts A.W."/>
            <person name="Sato Y."/>
            <person name="Scheller H.V."/>
            <person name="Schulz B."/>
            <person name="Schulz C."/>
            <person name="Shakirov E.V."/>
            <person name="Shibagaki N."/>
            <person name="Shinohara N."/>
            <person name="Shippen D.E."/>
            <person name="Soerensen I."/>
            <person name="Sotooka R."/>
            <person name="Sugimoto N."/>
            <person name="Sugita M."/>
            <person name="Sumikawa N."/>
            <person name="Tanurdzic M."/>
            <person name="Theissen G."/>
            <person name="Ulvskov P."/>
            <person name="Wakazuki S."/>
            <person name="Weng J.K."/>
            <person name="Willats W.W."/>
            <person name="Wipf D."/>
            <person name="Wolf P.G."/>
            <person name="Yang L."/>
            <person name="Zimmer A.D."/>
            <person name="Zhu Q."/>
            <person name="Mitros T."/>
            <person name="Hellsten U."/>
            <person name="Loque D."/>
            <person name="Otillar R."/>
            <person name="Salamov A."/>
            <person name="Schmutz J."/>
            <person name="Shapiro H."/>
            <person name="Lindquist E."/>
            <person name="Lucas S."/>
            <person name="Rokhsar D."/>
            <person name="Grigoriev I.V."/>
        </authorList>
    </citation>
    <scope>NUCLEOTIDE SEQUENCE [LARGE SCALE GENOMIC DNA]</scope>
</reference>
<dbReference type="AlphaFoldDB" id="D8R9Q5"/>
<dbReference type="EMBL" id="GL377574">
    <property type="protein sequence ID" value="EFJ31190.1"/>
    <property type="molecule type" value="Genomic_DNA"/>
</dbReference>
<keyword evidence="9" id="KW-1185">Reference proteome</keyword>
<dbReference type="PRINTS" id="PR00019">
    <property type="entry name" value="LEURICHRPT"/>
</dbReference>
<dbReference type="HOGENOM" id="CLU_000288_18_22_1"/>
<sequence length="430" mass="46041">MAGFLVHAFLLQLIGIAILAAASDTRALLSLKNGVGDPSRSLESWNASTPSCQWQGVLCSLHGRVASLSLQNSELRGSFPIEFLTRCSGLRRLDLSQNQISGSISGASFGDGGCESLQWLDLSGNDLAGAIPPELLTASPASSCVGEQLQGIVPPALGNCTNLTIALLSYNNLHGAIPPDISRLQNLWWLSLSSNRLTGKIPPSLGELQTIVVLQLGNNSLEGDVPLELSKCKNLIMLDLSANQLTGTVPSRMELTSLIVLTLSYNNLTGGIPGELSSMQNLYKLDLAHNFLAGPIPESVGQLKNVQVLDLSENFLSGRIPDSIAGLTFLFNFNVSYNRLSGMIPQKGQLTTFQSSSFEGNPGLYGFPLSNIRPRDSPALSVEEHHSDDGYREELLAGVPCFIISFLVATTATILLTRASQVQKVLSLRR</sequence>
<evidence type="ECO:0000313" key="9">
    <source>
        <dbReference type="Proteomes" id="UP000001514"/>
    </source>
</evidence>
<keyword evidence="5" id="KW-0812">Transmembrane</keyword>
<dbReference type="InterPro" id="IPR052592">
    <property type="entry name" value="LRR-RLK"/>
</dbReference>
<feature type="domain" description="Leucine-rich repeat-containing N-terminal plant-type" evidence="7">
    <location>
        <begin position="22"/>
        <end position="60"/>
    </location>
</feature>
<keyword evidence="4 5" id="KW-0472">Membrane</keyword>
<dbReference type="Pfam" id="PF08263">
    <property type="entry name" value="LRRNT_2"/>
    <property type="match status" value="1"/>
</dbReference>
<evidence type="ECO:0000313" key="8">
    <source>
        <dbReference type="EMBL" id="EFJ31190.1"/>
    </source>
</evidence>
<comment type="subcellular location">
    <subcellularLocation>
        <location evidence="1">Membrane</location>
        <topology evidence="1">Single-pass membrane protein</topology>
    </subcellularLocation>
</comment>
<feature type="chain" id="PRO_5003121624" description="Leucine-rich repeat-containing N-terminal plant-type domain-containing protein" evidence="6">
    <location>
        <begin position="23"/>
        <end position="430"/>
    </location>
</feature>
<dbReference type="Pfam" id="PF13855">
    <property type="entry name" value="LRR_8"/>
    <property type="match status" value="2"/>
</dbReference>
<dbReference type="STRING" id="88036.D8R9Q5"/>
<dbReference type="SUPFAM" id="SSF52058">
    <property type="entry name" value="L domain-like"/>
    <property type="match status" value="2"/>
</dbReference>
<feature type="transmembrane region" description="Helical" evidence="5">
    <location>
        <begin position="395"/>
        <end position="416"/>
    </location>
</feature>
<dbReference type="OMA" id="NHLAGWI"/>
<dbReference type="InterPro" id="IPR013210">
    <property type="entry name" value="LRR_N_plant-typ"/>
</dbReference>
<evidence type="ECO:0000256" key="4">
    <source>
        <dbReference type="ARBA" id="ARBA00023136"/>
    </source>
</evidence>
<proteinExistence type="predicted"/>
<keyword evidence="2" id="KW-0433">Leucine-rich repeat</keyword>
<dbReference type="Gene3D" id="3.80.10.10">
    <property type="entry name" value="Ribonuclease Inhibitor"/>
    <property type="match status" value="3"/>
</dbReference>
<feature type="signal peptide" evidence="6">
    <location>
        <begin position="1"/>
        <end position="22"/>
    </location>
</feature>
<keyword evidence="6" id="KW-0732">Signal</keyword>
<dbReference type="InterPro" id="IPR001611">
    <property type="entry name" value="Leu-rich_rpt"/>
</dbReference>
<dbReference type="InParanoid" id="D8R9Q5"/>
<evidence type="ECO:0000256" key="1">
    <source>
        <dbReference type="ARBA" id="ARBA00004167"/>
    </source>
</evidence>
<protein>
    <recommendedName>
        <fullName evidence="7">Leucine-rich repeat-containing N-terminal plant-type domain-containing protein</fullName>
    </recommendedName>
</protein>
<dbReference type="Proteomes" id="UP000001514">
    <property type="component" value="Unassembled WGS sequence"/>
</dbReference>
<evidence type="ECO:0000256" key="2">
    <source>
        <dbReference type="ARBA" id="ARBA00022614"/>
    </source>
</evidence>
<evidence type="ECO:0000256" key="3">
    <source>
        <dbReference type="ARBA" id="ARBA00022737"/>
    </source>
</evidence>
<evidence type="ECO:0000256" key="6">
    <source>
        <dbReference type="SAM" id="SignalP"/>
    </source>
</evidence>
<keyword evidence="3" id="KW-0677">Repeat</keyword>
<dbReference type="InterPro" id="IPR032675">
    <property type="entry name" value="LRR_dom_sf"/>
</dbReference>
<evidence type="ECO:0000259" key="7">
    <source>
        <dbReference type="Pfam" id="PF08263"/>
    </source>
</evidence>
<dbReference type="Gramene" id="EFJ31190">
    <property type="protein sequence ID" value="EFJ31190"/>
    <property type="gene ID" value="SELMODRAFT_88811"/>
</dbReference>
<dbReference type="PANTHER" id="PTHR48054">
    <property type="entry name" value="RECEPTOR KINASE-LIKE PROTEIN XA21"/>
    <property type="match status" value="1"/>
</dbReference>
<accession>D8R9Q5</accession>
<dbReference type="GO" id="GO:0016020">
    <property type="term" value="C:membrane"/>
    <property type="evidence" value="ECO:0007669"/>
    <property type="project" value="UniProtKB-SubCell"/>
</dbReference>
<dbReference type="FunFam" id="3.80.10.10:FF:000095">
    <property type="entry name" value="LRR receptor-like serine/threonine-protein kinase GSO1"/>
    <property type="match status" value="1"/>
</dbReference>
<dbReference type="GO" id="GO:0004672">
    <property type="term" value="F:protein kinase activity"/>
    <property type="evidence" value="ECO:0000318"/>
    <property type="project" value="GO_Central"/>
</dbReference>
<dbReference type="SMART" id="SM00369">
    <property type="entry name" value="LRR_TYP"/>
    <property type="match status" value="5"/>
</dbReference>
<evidence type="ECO:0000256" key="5">
    <source>
        <dbReference type="SAM" id="Phobius"/>
    </source>
</evidence>
<keyword evidence="5" id="KW-1133">Transmembrane helix</keyword>
<name>D8R9Q5_SELML</name>
<organism evidence="9">
    <name type="scientific">Selaginella moellendorffii</name>
    <name type="common">Spikemoss</name>
    <dbReference type="NCBI Taxonomy" id="88036"/>
    <lineage>
        <taxon>Eukaryota</taxon>
        <taxon>Viridiplantae</taxon>
        <taxon>Streptophyta</taxon>
        <taxon>Embryophyta</taxon>
        <taxon>Tracheophyta</taxon>
        <taxon>Lycopodiopsida</taxon>
        <taxon>Selaginellales</taxon>
        <taxon>Selaginellaceae</taxon>
        <taxon>Selaginella</taxon>
    </lineage>
</organism>
<dbReference type="KEGG" id="smo:SELMODRAFT_88811"/>